<keyword evidence="1" id="KW-1133">Transmembrane helix</keyword>
<dbReference type="Proteomes" id="UP001431131">
    <property type="component" value="Unassembled WGS sequence"/>
</dbReference>
<proteinExistence type="predicted"/>
<dbReference type="EMBL" id="JAKTTI010000021">
    <property type="protein sequence ID" value="MCH1626328.1"/>
    <property type="molecule type" value="Genomic_DNA"/>
</dbReference>
<evidence type="ECO:0000256" key="1">
    <source>
        <dbReference type="SAM" id="Phobius"/>
    </source>
</evidence>
<feature type="transmembrane region" description="Helical" evidence="1">
    <location>
        <begin position="6"/>
        <end position="26"/>
    </location>
</feature>
<gene>
    <name evidence="2" type="ORF">MJG50_13395</name>
</gene>
<keyword evidence="1" id="KW-0812">Transmembrane</keyword>
<feature type="transmembrane region" description="Helical" evidence="1">
    <location>
        <begin position="33"/>
        <end position="54"/>
    </location>
</feature>
<name>A0AAW5EAZ0_9BACI</name>
<dbReference type="RefSeq" id="WP_240256245.1">
    <property type="nucleotide sequence ID" value="NZ_JAKTTI010000021.1"/>
</dbReference>
<organism evidence="2 3">
    <name type="scientific">Fredinandcohnia quinoae</name>
    <dbReference type="NCBI Taxonomy" id="2918902"/>
    <lineage>
        <taxon>Bacteria</taxon>
        <taxon>Bacillati</taxon>
        <taxon>Bacillota</taxon>
        <taxon>Bacilli</taxon>
        <taxon>Bacillales</taxon>
        <taxon>Bacillaceae</taxon>
        <taxon>Fredinandcohnia</taxon>
    </lineage>
</organism>
<comment type="caution">
    <text evidence="2">The sequence shown here is derived from an EMBL/GenBank/DDBJ whole genome shotgun (WGS) entry which is preliminary data.</text>
</comment>
<reference evidence="2" key="1">
    <citation type="submission" date="2022-02" db="EMBL/GenBank/DDBJ databases">
        <title>Fredinandcohnia quinoae sp. nov. isolated from Chenopodium quinoa seeds.</title>
        <authorList>
            <person name="Saati-Santamaria Z."/>
            <person name="Flores-Felix J.D."/>
            <person name="Igual J.M."/>
            <person name="Velazquez E."/>
            <person name="Garcia-Fraile P."/>
            <person name="Martinez-Molina E."/>
        </authorList>
    </citation>
    <scope>NUCLEOTIDE SEQUENCE</scope>
    <source>
        <strain evidence="2">SECRCQ15</strain>
    </source>
</reference>
<dbReference type="AlphaFoldDB" id="A0AAW5EAZ0"/>
<keyword evidence="3" id="KW-1185">Reference proteome</keyword>
<evidence type="ECO:0000313" key="3">
    <source>
        <dbReference type="Proteomes" id="UP001431131"/>
    </source>
</evidence>
<sequence>MEMNVYMDISVILFLIVGLSTALTIFKDTRKRILKICSATCLSAFSIVIFWRAASILSYFH</sequence>
<evidence type="ECO:0000313" key="2">
    <source>
        <dbReference type="EMBL" id="MCH1626328.1"/>
    </source>
</evidence>
<keyword evidence="1" id="KW-0472">Membrane</keyword>
<protein>
    <submittedName>
        <fullName evidence="2">Uncharacterized protein</fullName>
    </submittedName>
</protein>
<accession>A0AAW5EAZ0</accession>